<dbReference type="Proteomes" id="UP001615550">
    <property type="component" value="Unassembled WGS sequence"/>
</dbReference>
<comment type="caution">
    <text evidence="3">The sequence shown here is derived from an EMBL/GenBank/DDBJ whole genome shotgun (WGS) entry which is preliminary data.</text>
</comment>
<protein>
    <submittedName>
        <fullName evidence="3">BON domain-containing protein</fullName>
    </submittedName>
</protein>
<keyword evidence="4" id="KW-1185">Reference proteome</keyword>
<evidence type="ECO:0000259" key="2">
    <source>
        <dbReference type="PROSITE" id="PS50914"/>
    </source>
</evidence>
<evidence type="ECO:0000313" key="3">
    <source>
        <dbReference type="EMBL" id="MFJ1267013.1"/>
    </source>
</evidence>
<gene>
    <name evidence="3" type="ORF">ACD661_00420</name>
</gene>
<dbReference type="EMBL" id="JBGORX010000001">
    <property type="protein sequence ID" value="MFJ1267013.1"/>
    <property type="molecule type" value="Genomic_DNA"/>
</dbReference>
<dbReference type="PROSITE" id="PS51257">
    <property type="entry name" value="PROKAR_LIPOPROTEIN"/>
    <property type="match status" value="1"/>
</dbReference>
<dbReference type="Gene3D" id="3.30.1340.30">
    <property type="match status" value="1"/>
</dbReference>
<reference evidence="3 4" key="1">
    <citation type="submission" date="2024-08" db="EMBL/GenBank/DDBJ databases">
        <title>Draft Genome Sequence of Legionella lytica strain DSB2004, Isolated From a Fire Sprinkler System.</title>
        <authorList>
            <person name="Everhart A.D."/>
            <person name="Kidane D.T."/>
            <person name="Farone A.L."/>
            <person name="Farone M.B."/>
        </authorList>
    </citation>
    <scope>NUCLEOTIDE SEQUENCE [LARGE SCALE GENOMIC DNA]</scope>
    <source>
        <strain evidence="3 4">DSB2004</strain>
    </source>
</reference>
<keyword evidence="1" id="KW-0732">Signal</keyword>
<dbReference type="PANTHER" id="PTHR34606">
    <property type="entry name" value="BON DOMAIN-CONTAINING PROTEIN"/>
    <property type="match status" value="1"/>
</dbReference>
<organism evidence="3 4">
    <name type="scientific">Legionella lytica</name>
    <dbReference type="NCBI Taxonomy" id="96232"/>
    <lineage>
        <taxon>Bacteria</taxon>
        <taxon>Pseudomonadati</taxon>
        <taxon>Pseudomonadota</taxon>
        <taxon>Gammaproteobacteria</taxon>
        <taxon>Legionellales</taxon>
        <taxon>Legionellaceae</taxon>
        <taxon>Legionella</taxon>
    </lineage>
</organism>
<dbReference type="RefSeq" id="WP_400185497.1">
    <property type="nucleotide sequence ID" value="NZ_JBGORX010000001.1"/>
</dbReference>
<dbReference type="PANTHER" id="PTHR34606:SF16">
    <property type="entry name" value="BON DOMAIN-CONTAINING PROTEIN"/>
    <property type="match status" value="1"/>
</dbReference>
<name>A0ABW8D2V3_9GAMM</name>
<sequence>MRNLFKILHLGFLSLILTACVASPGSESTGEFLDSSTTTTKVKATLVNDLGTTGISIQVKTFKDQVQLSGFVPTERLKQRAGAIAAGVDGVSSVINDIVVKP</sequence>
<accession>A0ABW8D2V3</accession>
<dbReference type="InterPro" id="IPR051686">
    <property type="entry name" value="Lipoprotein_DolP"/>
</dbReference>
<feature type="signal peptide" evidence="1">
    <location>
        <begin position="1"/>
        <end position="22"/>
    </location>
</feature>
<dbReference type="InterPro" id="IPR007055">
    <property type="entry name" value="BON_dom"/>
</dbReference>
<dbReference type="Pfam" id="PF04972">
    <property type="entry name" value="BON"/>
    <property type="match status" value="1"/>
</dbReference>
<feature type="domain" description="BON" evidence="2">
    <location>
        <begin position="34"/>
        <end position="102"/>
    </location>
</feature>
<dbReference type="SMART" id="SM00749">
    <property type="entry name" value="BON"/>
    <property type="match status" value="1"/>
</dbReference>
<dbReference type="PROSITE" id="PS50914">
    <property type="entry name" value="BON"/>
    <property type="match status" value="1"/>
</dbReference>
<evidence type="ECO:0000313" key="4">
    <source>
        <dbReference type="Proteomes" id="UP001615550"/>
    </source>
</evidence>
<feature type="chain" id="PRO_5045734546" evidence="1">
    <location>
        <begin position="23"/>
        <end position="102"/>
    </location>
</feature>
<dbReference type="InterPro" id="IPR014004">
    <property type="entry name" value="Transpt-assoc_nodulatn_dom_bac"/>
</dbReference>
<evidence type="ECO:0000256" key="1">
    <source>
        <dbReference type="SAM" id="SignalP"/>
    </source>
</evidence>
<proteinExistence type="predicted"/>